<feature type="chain" id="PRO_5038989981" evidence="7">
    <location>
        <begin position="23"/>
        <end position="485"/>
    </location>
</feature>
<dbReference type="InterPro" id="IPR006311">
    <property type="entry name" value="TAT_signal"/>
</dbReference>
<protein>
    <submittedName>
        <fullName evidence="9">Alpha-arabinofuranosidase</fullName>
    </submittedName>
</protein>
<dbReference type="CDD" id="cd23265">
    <property type="entry name" value="beta-trefoil_ABD_ABFB-like"/>
    <property type="match status" value="1"/>
</dbReference>
<evidence type="ECO:0000256" key="1">
    <source>
        <dbReference type="ARBA" id="ARBA00009865"/>
    </source>
</evidence>
<dbReference type="AlphaFoldDB" id="A0A328HLH0"/>
<dbReference type="SUPFAM" id="SSF75005">
    <property type="entry name" value="Arabinanase/levansucrase/invertase"/>
    <property type="match status" value="1"/>
</dbReference>
<dbReference type="PROSITE" id="PS51318">
    <property type="entry name" value="TAT"/>
    <property type="match status" value="1"/>
</dbReference>
<comment type="similarity">
    <text evidence="1 6">Belongs to the glycosyl hydrolase 43 family.</text>
</comment>
<dbReference type="SUPFAM" id="SSF110221">
    <property type="entry name" value="AbfB domain"/>
    <property type="match status" value="1"/>
</dbReference>
<dbReference type="EMBL" id="QLNP01000013">
    <property type="protein sequence ID" value="RAM39071.1"/>
    <property type="molecule type" value="Genomic_DNA"/>
</dbReference>
<gene>
    <name evidence="9" type="ORF">DBZ45_01575</name>
</gene>
<dbReference type="OrthoDB" id="9801455at2"/>
<accession>A0A328HLH0</accession>
<evidence type="ECO:0000259" key="8">
    <source>
        <dbReference type="Pfam" id="PF05270"/>
    </source>
</evidence>
<dbReference type="Gene3D" id="2.115.10.20">
    <property type="entry name" value="Glycosyl hydrolase domain, family 43"/>
    <property type="match status" value="1"/>
</dbReference>
<evidence type="ECO:0000256" key="4">
    <source>
        <dbReference type="ARBA" id="ARBA00023295"/>
    </source>
</evidence>
<feature type="signal peptide" evidence="7">
    <location>
        <begin position="1"/>
        <end position="22"/>
    </location>
</feature>
<dbReference type="PANTHER" id="PTHR43817:SF1">
    <property type="entry name" value="HYDROLASE, FAMILY 43, PUTATIVE (AFU_ORTHOLOGUE AFUA_3G01660)-RELATED"/>
    <property type="match status" value="1"/>
</dbReference>
<sequence length="485" mass="51074">MNDSVNRQFSRRLLLGSGTAAAAAFAVAGAGGGALVAASPAAAAPAGSAPLINPLVPQRADPWLMKHTDGKYYFTGSVPEYNRIVVRSSPTIAGLGSASEAVVWTRPAAGTMGGHIWAPELHHFDGKWHIYFAAGDSNDVFRVRIYVISTDAADPTNAVWGAPVRVYTHADTFSLDATTFEHAGTRYLLWAQSDTGVNSSLYIAAMSSPSTLASTPVRIAVPTLDWETRGYKVNEGAAVIKRNGRIFVTFSASATDANYCMGLLTADAGADLLNAASWTKTPTPVFTTNEGSKQYGPGHNSFTVDEAGNDVLVYHARSYRNIVGDPLYDPNRHARVQRLYWNADGTPNFGVPVGDGELPVRLEPASGSGTFLAHDGVAVTAASSPALGASQFRLAPGYAKKNSVVIEPILTKGRYLRVQGSVVSIATTEGSSSAFLQRGGLSDAAGASFESVDVPGSYLVLRNGALVLAKVGKNERAAATFFLRS</sequence>
<dbReference type="Proteomes" id="UP000249166">
    <property type="component" value="Unassembled WGS sequence"/>
</dbReference>
<dbReference type="InterPro" id="IPR036195">
    <property type="entry name" value="AbfB_ABD_sf"/>
</dbReference>
<evidence type="ECO:0000256" key="2">
    <source>
        <dbReference type="ARBA" id="ARBA00022729"/>
    </source>
</evidence>
<dbReference type="InterPro" id="IPR007934">
    <property type="entry name" value="AbfB_ABD"/>
</dbReference>
<feature type="domain" description="Alpha-L-arabinofuranosidase B arabinose-binding" evidence="8">
    <location>
        <begin position="369"/>
        <end position="481"/>
    </location>
</feature>
<evidence type="ECO:0000256" key="7">
    <source>
        <dbReference type="SAM" id="SignalP"/>
    </source>
</evidence>
<dbReference type="CDD" id="cd18817">
    <property type="entry name" value="GH43f_LbAraf43-like"/>
    <property type="match status" value="1"/>
</dbReference>
<dbReference type="PANTHER" id="PTHR43817">
    <property type="entry name" value="GLYCOSYL HYDROLASE"/>
    <property type="match status" value="1"/>
</dbReference>
<evidence type="ECO:0000256" key="5">
    <source>
        <dbReference type="PIRSR" id="PIRSR606710-2"/>
    </source>
</evidence>
<comment type="caution">
    <text evidence="9">The sequence shown here is derived from an EMBL/GenBank/DDBJ whole genome shotgun (WGS) entry which is preliminary data.</text>
</comment>
<keyword evidence="2 7" id="KW-0732">Signal</keyword>
<keyword evidence="4 6" id="KW-0326">Glycosidase</keyword>
<feature type="site" description="Important for catalytic activity, responsible for pKa modulation of the active site Glu and correct orientation of both the proton donor and substrate" evidence="5">
    <location>
        <position position="176"/>
    </location>
</feature>
<evidence type="ECO:0000313" key="10">
    <source>
        <dbReference type="Proteomes" id="UP000249166"/>
    </source>
</evidence>
<dbReference type="InterPro" id="IPR023296">
    <property type="entry name" value="Glyco_hydro_beta-prop_sf"/>
</dbReference>
<evidence type="ECO:0000256" key="6">
    <source>
        <dbReference type="RuleBase" id="RU361187"/>
    </source>
</evidence>
<dbReference type="InterPro" id="IPR006710">
    <property type="entry name" value="Glyco_hydro_43"/>
</dbReference>
<organism evidence="9 10">
    <name type="scientific">Arthrobacter globiformis</name>
    <dbReference type="NCBI Taxonomy" id="1665"/>
    <lineage>
        <taxon>Bacteria</taxon>
        <taxon>Bacillati</taxon>
        <taxon>Actinomycetota</taxon>
        <taxon>Actinomycetes</taxon>
        <taxon>Micrococcales</taxon>
        <taxon>Micrococcaceae</taxon>
        <taxon>Arthrobacter</taxon>
    </lineage>
</organism>
<evidence type="ECO:0000256" key="3">
    <source>
        <dbReference type="ARBA" id="ARBA00022801"/>
    </source>
</evidence>
<reference evidence="9 10" key="1">
    <citation type="submission" date="2018-04" db="EMBL/GenBank/DDBJ databases">
        <title>Bacteria isolated from cave deposits of Manipur.</title>
        <authorList>
            <person name="Sahoo D."/>
            <person name="Sarangthem I."/>
            <person name="Nandeibam J."/>
        </authorList>
    </citation>
    <scope>NUCLEOTIDE SEQUENCE [LARGE SCALE GENOMIC DNA]</scope>
    <source>
        <strain evidence="10">mrc11</strain>
    </source>
</reference>
<dbReference type="GO" id="GO:0046556">
    <property type="term" value="F:alpha-L-arabinofuranosidase activity"/>
    <property type="evidence" value="ECO:0007669"/>
    <property type="project" value="InterPro"/>
</dbReference>
<keyword evidence="3 6" id="KW-0378">Hydrolase</keyword>
<dbReference type="Pfam" id="PF04616">
    <property type="entry name" value="Glyco_hydro_43"/>
    <property type="match status" value="1"/>
</dbReference>
<evidence type="ECO:0000313" key="9">
    <source>
        <dbReference type="EMBL" id="RAM39071.1"/>
    </source>
</evidence>
<dbReference type="GO" id="GO:0046373">
    <property type="term" value="P:L-arabinose metabolic process"/>
    <property type="evidence" value="ECO:0007669"/>
    <property type="project" value="InterPro"/>
</dbReference>
<name>A0A328HLH0_ARTGO</name>
<dbReference type="Gene3D" id="2.80.10.50">
    <property type="match status" value="1"/>
</dbReference>
<proteinExistence type="inferred from homology"/>
<dbReference type="Pfam" id="PF05270">
    <property type="entry name" value="AbfB"/>
    <property type="match status" value="1"/>
</dbReference>
<dbReference type="RefSeq" id="WP_111902227.1">
    <property type="nucleotide sequence ID" value="NZ_QLNP01000013.1"/>
</dbReference>